<dbReference type="InterPro" id="IPR001406">
    <property type="entry name" value="PsdUridine_synth_TruA"/>
</dbReference>
<comment type="subunit">
    <text evidence="4">Homodimer.</text>
</comment>
<dbReference type="Gene3D" id="3.30.70.660">
    <property type="entry name" value="Pseudouridine synthase I, catalytic domain, C-terminal subdomain"/>
    <property type="match status" value="1"/>
</dbReference>
<dbReference type="SUPFAM" id="SSF55120">
    <property type="entry name" value="Pseudouridine synthase"/>
    <property type="match status" value="1"/>
</dbReference>
<dbReference type="NCBIfam" id="TIGR00071">
    <property type="entry name" value="hisT_truA"/>
    <property type="match status" value="1"/>
</dbReference>
<organism evidence="7 8">
    <name type="scientific">Bariatricus massiliensis</name>
    <dbReference type="NCBI Taxonomy" id="1745713"/>
    <lineage>
        <taxon>Bacteria</taxon>
        <taxon>Bacillati</taxon>
        <taxon>Bacillota</taxon>
        <taxon>Clostridia</taxon>
        <taxon>Lachnospirales</taxon>
        <taxon>Lachnospiraceae</taxon>
        <taxon>Bariatricus</taxon>
    </lineage>
</organism>
<dbReference type="PANTHER" id="PTHR11142">
    <property type="entry name" value="PSEUDOURIDYLATE SYNTHASE"/>
    <property type="match status" value="1"/>
</dbReference>
<name>A0ABS8DI23_9FIRM</name>
<keyword evidence="8" id="KW-1185">Reference proteome</keyword>
<dbReference type="CDD" id="cd02570">
    <property type="entry name" value="PseudoU_synth_EcTruA"/>
    <property type="match status" value="1"/>
</dbReference>
<dbReference type="RefSeq" id="WP_066730946.1">
    <property type="nucleotide sequence ID" value="NZ_JAJCIQ010000004.1"/>
</dbReference>
<comment type="caution">
    <text evidence="4">Lacks conserved residue(s) required for the propagation of feature annotation.</text>
</comment>
<accession>A0ABS8DI23</accession>
<dbReference type="EC" id="5.4.99.12" evidence="4"/>
<reference evidence="7 8" key="1">
    <citation type="submission" date="2021-10" db="EMBL/GenBank/DDBJ databases">
        <title>Collection of gut derived symbiotic bacterial strains cultured from healthy donors.</title>
        <authorList>
            <person name="Lin H."/>
            <person name="Littmann E."/>
            <person name="Kohout C."/>
            <person name="Pamer E.G."/>
        </authorList>
    </citation>
    <scope>NUCLEOTIDE SEQUENCE [LARGE SCALE GENOMIC DNA]</scope>
    <source>
        <strain evidence="7 8">DFI.1.165</strain>
    </source>
</reference>
<comment type="similarity">
    <text evidence="1 4 5">Belongs to the tRNA pseudouridine synthase TruA family.</text>
</comment>
<dbReference type="InterPro" id="IPR020097">
    <property type="entry name" value="PsdUridine_synth_TruA_a/b_dom"/>
</dbReference>
<evidence type="ECO:0000256" key="1">
    <source>
        <dbReference type="ARBA" id="ARBA00009375"/>
    </source>
</evidence>
<evidence type="ECO:0000256" key="3">
    <source>
        <dbReference type="ARBA" id="ARBA00023235"/>
    </source>
</evidence>
<evidence type="ECO:0000259" key="6">
    <source>
        <dbReference type="Pfam" id="PF01416"/>
    </source>
</evidence>
<evidence type="ECO:0000256" key="5">
    <source>
        <dbReference type="RuleBase" id="RU003792"/>
    </source>
</evidence>
<dbReference type="InterPro" id="IPR020094">
    <property type="entry name" value="TruA/RsuA/RluB/E/F_N"/>
</dbReference>
<evidence type="ECO:0000256" key="4">
    <source>
        <dbReference type="HAMAP-Rule" id="MF_00171"/>
    </source>
</evidence>
<proteinExistence type="inferred from homology"/>
<feature type="active site" description="Nucleophile" evidence="4">
    <location>
        <position position="53"/>
    </location>
</feature>
<dbReference type="GO" id="GO:0160147">
    <property type="term" value="F:tRNA pseudouridine(38-40) synthase activity"/>
    <property type="evidence" value="ECO:0007669"/>
    <property type="project" value="UniProtKB-EC"/>
</dbReference>
<dbReference type="Gene3D" id="3.30.70.580">
    <property type="entry name" value="Pseudouridine synthase I, catalytic domain, N-terminal subdomain"/>
    <property type="match status" value="1"/>
</dbReference>
<comment type="catalytic activity">
    <reaction evidence="4 5">
        <text>uridine(38/39/40) in tRNA = pseudouridine(38/39/40) in tRNA</text>
        <dbReference type="Rhea" id="RHEA:22376"/>
        <dbReference type="Rhea" id="RHEA-COMP:10085"/>
        <dbReference type="Rhea" id="RHEA-COMP:10087"/>
        <dbReference type="ChEBI" id="CHEBI:65314"/>
        <dbReference type="ChEBI" id="CHEBI:65315"/>
        <dbReference type="EC" id="5.4.99.12"/>
    </reaction>
</comment>
<dbReference type="PANTHER" id="PTHR11142:SF0">
    <property type="entry name" value="TRNA PSEUDOURIDINE SYNTHASE-LIKE 1"/>
    <property type="match status" value="1"/>
</dbReference>
<dbReference type="InterPro" id="IPR020103">
    <property type="entry name" value="PsdUridine_synth_cat_dom_sf"/>
</dbReference>
<comment type="caution">
    <text evidence="7">The sequence shown here is derived from an EMBL/GenBank/DDBJ whole genome shotgun (WGS) entry which is preliminary data.</text>
</comment>
<sequence>MYTYRLTISYDGTRYQGWQRQMNTDNTIQRIIEWTLGKILGYSVHISGAGRTDSGVHAFAQEASVVLKEAIDIPFVWPALNNQLPEDIRIIGLVQMKGYFHARKSAVAKCYEYYIDTREKPDVFTRKYCFHFPKKLNIDLMQEAAGLLIGTHNFQSFTDLKGNMDTIRTIYDIQIVKEASKIKLSFTGEGFLYHMVRILTGTLLEMGTGEKYPSQIPVIIAAGDRAWAGFPAPARGLFLKQVYYEKMEEQI</sequence>
<comment type="function">
    <text evidence="4">Formation of pseudouridine at positions 38, 39 and 40 in the anticodon stem and loop of transfer RNAs.</text>
</comment>
<keyword evidence="2 4" id="KW-0819">tRNA processing</keyword>
<evidence type="ECO:0000313" key="7">
    <source>
        <dbReference type="EMBL" id="MCB7388078.1"/>
    </source>
</evidence>
<feature type="domain" description="Pseudouridine synthase I TruA alpha/beta" evidence="6">
    <location>
        <begin position="9"/>
        <end position="90"/>
    </location>
</feature>
<keyword evidence="3 4" id="KW-0413">Isomerase</keyword>
<dbReference type="Pfam" id="PF01416">
    <property type="entry name" value="PseudoU_synth_1"/>
    <property type="match status" value="2"/>
</dbReference>
<dbReference type="InterPro" id="IPR020095">
    <property type="entry name" value="PsdUridine_synth_TruA_C"/>
</dbReference>
<gene>
    <name evidence="4 7" type="primary">truA</name>
    <name evidence="7" type="ORF">LIZ65_12355</name>
</gene>
<feature type="domain" description="Pseudouridine synthase I TruA alpha/beta" evidence="6">
    <location>
        <begin position="144"/>
        <end position="245"/>
    </location>
</feature>
<dbReference type="Proteomes" id="UP001299546">
    <property type="component" value="Unassembled WGS sequence"/>
</dbReference>
<dbReference type="EMBL" id="JAJCIS010000008">
    <property type="protein sequence ID" value="MCB7388078.1"/>
    <property type="molecule type" value="Genomic_DNA"/>
</dbReference>
<feature type="binding site" evidence="4">
    <location>
        <position position="111"/>
    </location>
    <ligand>
        <name>substrate</name>
    </ligand>
</feature>
<dbReference type="HAMAP" id="MF_00171">
    <property type="entry name" value="TruA"/>
    <property type="match status" value="1"/>
</dbReference>
<dbReference type="PIRSF" id="PIRSF001430">
    <property type="entry name" value="tRNA_psdUrid_synth"/>
    <property type="match status" value="1"/>
</dbReference>
<protein>
    <recommendedName>
        <fullName evidence="4">tRNA pseudouridine synthase A</fullName>
        <ecNumber evidence="4">5.4.99.12</ecNumber>
    </recommendedName>
    <alternativeName>
        <fullName evidence="4">tRNA pseudouridine(38-40) synthase</fullName>
    </alternativeName>
    <alternativeName>
        <fullName evidence="4">tRNA pseudouridylate synthase I</fullName>
    </alternativeName>
    <alternativeName>
        <fullName evidence="4">tRNA-uridine isomerase I</fullName>
    </alternativeName>
</protein>
<evidence type="ECO:0000313" key="8">
    <source>
        <dbReference type="Proteomes" id="UP001299546"/>
    </source>
</evidence>
<evidence type="ECO:0000256" key="2">
    <source>
        <dbReference type="ARBA" id="ARBA00022694"/>
    </source>
</evidence>